<name>A0A117N459_RHILI</name>
<dbReference type="InterPro" id="IPR020556">
    <property type="entry name" value="Amidase_CS"/>
</dbReference>
<evidence type="ECO:0000256" key="1">
    <source>
        <dbReference type="ARBA" id="ARBA00003871"/>
    </source>
</evidence>
<protein>
    <recommendedName>
        <fullName evidence="2">Indoleacetamide hydrolase</fullName>
    </recommendedName>
</protein>
<dbReference type="InterPro" id="IPR000120">
    <property type="entry name" value="Amidase"/>
</dbReference>
<evidence type="ECO:0000259" key="3">
    <source>
        <dbReference type="Pfam" id="PF01425"/>
    </source>
</evidence>
<dbReference type="Gene3D" id="3.90.1300.10">
    <property type="entry name" value="Amidase signature (AS) domain"/>
    <property type="match status" value="1"/>
</dbReference>
<accession>A0A117N459</accession>
<feature type="domain" description="Amidase" evidence="3">
    <location>
        <begin position="23"/>
        <end position="429"/>
    </location>
</feature>
<reference evidence="4 5" key="1">
    <citation type="submission" date="2015-12" db="EMBL/GenBank/DDBJ databases">
        <title>Draft genome sequence of Mesorhizobium sp. UFLA 01-765, a multitolerant efficient symbiont and plant-growth promoting strain isolated from Zn-mining soil using Leucaena leucocephala as a trap plant.</title>
        <authorList>
            <person name="Rangel W.M."/>
            <person name="Thijs S."/>
            <person name="Longatti S.M."/>
            <person name="Moreira F.M."/>
            <person name="Weyens N."/>
            <person name="Vangronsveld J."/>
            <person name="Van Hamme J.D."/>
            <person name="Bottos E.M."/>
            <person name="Rineau F."/>
        </authorList>
    </citation>
    <scope>NUCLEOTIDE SEQUENCE [LARGE SCALE GENOMIC DNA]</scope>
    <source>
        <strain evidence="4 5">UFLA 01-765</strain>
    </source>
</reference>
<dbReference type="AlphaFoldDB" id="A0A117N459"/>
<dbReference type="EMBL" id="LPWA01000100">
    <property type="protein sequence ID" value="KUM27005.1"/>
    <property type="molecule type" value="Genomic_DNA"/>
</dbReference>
<dbReference type="Pfam" id="PF01425">
    <property type="entry name" value="Amidase"/>
    <property type="match status" value="1"/>
</dbReference>
<sequence length="453" mass="48009">MTERNSIKRIAADLRNGSRTAVDVVQDSLSAAERLNPLHFSFITIISDLALAQAAMADDRRKYGKSRGPLDGIPYAAKDMFETRGVLTTGGSQVLKDNVPDRSAFVIRRLEEAGAILMGKTNQHEFAYGATGENGWSGTTVNPFDPTRLAGGSSGGSAAAVASGIVPFALGTDTGGSVRVPAALCGVAAFKPSFDRMSLEGVIPYCWSLDHAGVLANSVDDLELVTRHTMNLSSAGRPQTLRVGIVKNWAEKSESPVYEGFLAAKSALEMMGATFTEIELPDQGEARTVSLTIQLAETLSYHGPNLARARSCFGIDMLSGMALGQFLSAESYIHCKRMLEIYDRAFAETMKAVDVLLTPACPVTAPKVGTVNVDVGGQSLPVGNALTLFTSFFNLVGVPALVIPMHQDNSRLPVSVQLVGARDSDAELLAIACLLESALGDNYGAATYTPRLG</sequence>
<evidence type="ECO:0000313" key="5">
    <source>
        <dbReference type="Proteomes" id="UP000053176"/>
    </source>
</evidence>
<comment type="function">
    <text evidence="1">Hydrolyzes indole-3-acetamide (IAM) into indole-3-acetic acid (IAA).</text>
</comment>
<dbReference type="PROSITE" id="PS00571">
    <property type="entry name" value="AMIDASES"/>
    <property type="match status" value="1"/>
</dbReference>
<dbReference type="SUPFAM" id="SSF75304">
    <property type="entry name" value="Amidase signature (AS) enzymes"/>
    <property type="match status" value="1"/>
</dbReference>
<dbReference type="Proteomes" id="UP000053176">
    <property type="component" value="Unassembled WGS sequence"/>
</dbReference>
<evidence type="ECO:0000313" key="4">
    <source>
        <dbReference type="EMBL" id="KUM27005.1"/>
    </source>
</evidence>
<proteinExistence type="predicted"/>
<organism evidence="4 5">
    <name type="scientific">Rhizobium loti</name>
    <name type="common">Mesorhizobium loti</name>
    <dbReference type="NCBI Taxonomy" id="381"/>
    <lineage>
        <taxon>Bacteria</taxon>
        <taxon>Pseudomonadati</taxon>
        <taxon>Pseudomonadota</taxon>
        <taxon>Alphaproteobacteria</taxon>
        <taxon>Hyphomicrobiales</taxon>
        <taxon>Phyllobacteriaceae</taxon>
        <taxon>Mesorhizobium</taxon>
    </lineage>
</organism>
<dbReference type="GO" id="GO:0003824">
    <property type="term" value="F:catalytic activity"/>
    <property type="evidence" value="ECO:0007669"/>
    <property type="project" value="InterPro"/>
</dbReference>
<dbReference type="InterPro" id="IPR023631">
    <property type="entry name" value="Amidase_dom"/>
</dbReference>
<dbReference type="OrthoDB" id="9777859at2"/>
<dbReference type="InterPro" id="IPR036928">
    <property type="entry name" value="AS_sf"/>
</dbReference>
<evidence type="ECO:0000256" key="2">
    <source>
        <dbReference type="ARBA" id="ARBA00021874"/>
    </source>
</evidence>
<gene>
    <name evidence="4" type="ORF">AU467_18775</name>
</gene>
<dbReference type="PANTHER" id="PTHR11895:SF67">
    <property type="entry name" value="AMIDASE DOMAIN-CONTAINING PROTEIN"/>
    <property type="match status" value="1"/>
</dbReference>
<comment type="caution">
    <text evidence="4">The sequence shown here is derived from an EMBL/GenBank/DDBJ whole genome shotgun (WGS) entry which is preliminary data.</text>
</comment>
<dbReference type="PANTHER" id="PTHR11895">
    <property type="entry name" value="TRANSAMIDASE"/>
    <property type="match status" value="1"/>
</dbReference>